<sequence length="182" mass="21200">METPPNQQCSDSFGIQSKELRIVSTQSSTEDINNSTAETSESFQKPASKIKTALMRSAETKQKNLDVNHCYLLLTFLRLFAMVLLILAWMVVVSFPCSRFKYHVPTFNHGNLEKKEVIIPMKETCYLMPFWWVQDQQFANHLIITTKYYEALNYTQENEHKCLDLLENFESKQLLAPYKGQM</sequence>
<accession>A0A0N5D5V9</accession>
<evidence type="ECO:0000313" key="2">
    <source>
        <dbReference type="EMBL" id="VDN05949.1"/>
    </source>
</evidence>
<organism evidence="4">
    <name type="scientific">Thelazia callipaeda</name>
    <name type="common">Oriental eyeworm</name>
    <name type="synonym">Parasitic nematode</name>
    <dbReference type="NCBI Taxonomy" id="103827"/>
    <lineage>
        <taxon>Eukaryota</taxon>
        <taxon>Metazoa</taxon>
        <taxon>Ecdysozoa</taxon>
        <taxon>Nematoda</taxon>
        <taxon>Chromadorea</taxon>
        <taxon>Rhabditida</taxon>
        <taxon>Spirurina</taxon>
        <taxon>Spiruromorpha</taxon>
        <taxon>Thelazioidea</taxon>
        <taxon>Thelaziidae</taxon>
        <taxon>Thelazia</taxon>
    </lineage>
</organism>
<dbReference type="WBParaSite" id="TCLT_0000840401-mRNA-1">
    <property type="protein sequence ID" value="TCLT_0000840401-mRNA-1"/>
    <property type="gene ID" value="TCLT_0000840401"/>
</dbReference>
<name>A0A0N5D5V9_THECL</name>
<dbReference type="EMBL" id="UYYF01004626">
    <property type="protein sequence ID" value="VDN05949.1"/>
    <property type="molecule type" value="Genomic_DNA"/>
</dbReference>
<evidence type="ECO:0000313" key="4">
    <source>
        <dbReference type="WBParaSite" id="TCLT_0000840401-mRNA-1"/>
    </source>
</evidence>
<feature type="transmembrane region" description="Helical" evidence="1">
    <location>
        <begin position="71"/>
        <end position="92"/>
    </location>
</feature>
<protein>
    <submittedName>
        <fullName evidence="4">Glyco_tran_10_N domain-containing protein</fullName>
    </submittedName>
</protein>
<evidence type="ECO:0000313" key="3">
    <source>
        <dbReference type="Proteomes" id="UP000276776"/>
    </source>
</evidence>
<reference evidence="2 3" key="2">
    <citation type="submission" date="2018-11" db="EMBL/GenBank/DDBJ databases">
        <authorList>
            <consortium name="Pathogen Informatics"/>
        </authorList>
    </citation>
    <scope>NUCLEOTIDE SEQUENCE [LARGE SCALE GENOMIC DNA]</scope>
</reference>
<keyword evidence="1" id="KW-0472">Membrane</keyword>
<dbReference type="AlphaFoldDB" id="A0A0N5D5V9"/>
<keyword evidence="1" id="KW-1133">Transmembrane helix</keyword>
<evidence type="ECO:0000256" key="1">
    <source>
        <dbReference type="SAM" id="Phobius"/>
    </source>
</evidence>
<dbReference type="Proteomes" id="UP000276776">
    <property type="component" value="Unassembled WGS sequence"/>
</dbReference>
<reference evidence="4" key="1">
    <citation type="submission" date="2017-02" db="UniProtKB">
        <authorList>
            <consortium name="WormBaseParasite"/>
        </authorList>
    </citation>
    <scope>IDENTIFICATION</scope>
</reference>
<keyword evidence="1" id="KW-0812">Transmembrane</keyword>
<gene>
    <name evidence="2" type="ORF">TCLT_LOCUS8393</name>
</gene>
<proteinExistence type="predicted"/>
<keyword evidence="3" id="KW-1185">Reference proteome</keyword>